<evidence type="ECO:0000256" key="6">
    <source>
        <dbReference type="ARBA" id="ARBA00023034"/>
    </source>
</evidence>
<evidence type="ECO:0000256" key="8">
    <source>
        <dbReference type="SAM" id="Phobius"/>
    </source>
</evidence>
<keyword evidence="11" id="KW-1185">Reference proteome</keyword>
<name>A0AAV4FP09_9GAST</name>
<gene>
    <name evidence="10" type="ORF">ElyMa_000421100</name>
</gene>
<evidence type="ECO:0000256" key="5">
    <source>
        <dbReference type="ARBA" id="ARBA00022989"/>
    </source>
</evidence>
<organism evidence="10 11">
    <name type="scientific">Elysia marginata</name>
    <dbReference type="NCBI Taxonomy" id="1093978"/>
    <lineage>
        <taxon>Eukaryota</taxon>
        <taxon>Metazoa</taxon>
        <taxon>Spiralia</taxon>
        <taxon>Lophotrochozoa</taxon>
        <taxon>Mollusca</taxon>
        <taxon>Gastropoda</taxon>
        <taxon>Heterobranchia</taxon>
        <taxon>Euthyneura</taxon>
        <taxon>Panpulmonata</taxon>
        <taxon>Sacoglossa</taxon>
        <taxon>Placobranchoidea</taxon>
        <taxon>Plakobranchidae</taxon>
        <taxon>Elysia</taxon>
    </lineage>
</organism>
<keyword evidence="7 8" id="KW-0472">Membrane</keyword>
<comment type="similarity">
    <text evidence="2">Belongs to the PGAP2 family.</text>
</comment>
<comment type="subcellular location">
    <subcellularLocation>
        <location evidence="1">Golgi apparatus membrane</location>
        <topology evidence="1">Multi-pass membrane protein</topology>
    </subcellularLocation>
</comment>
<dbReference type="Proteomes" id="UP000762676">
    <property type="component" value="Unassembled WGS sequence"/>
</dbReference>
<evidence type="ECO:0000256" key="4">
    <source>
        <dbReference type="ARBA" id="ARBA00022692"/>
    </source>
</evidence>
<keyword evidence="4 8" id="KW-0812">Transmembrane</keyword>
<evidence type="ECO:0000256" key="2">
    <source>
        <dbReference type="ARBA" id="ARBA00007414"/>
    </source>
</evidence>
<reference evidence="10 11" key="1">
    <citation type="journal article" date="2021" name="Elife">
        <title>Chloroplast acquisition without the gene transfer in kleptoplastic sea slugs, Plakobranchus ocellatus.</title>
        <authorList>
            <person name="Maeda T."/>
            <person name="Takahashi S."/>
            <person name="Yoshida T."/>
            <person name="Shimamura S."/>
            <person name="Takaki Y."/>
            <person name="Nagai Y."/>
            <person name="Toyoda A."/>
            <person name="Suzuki Y."/>
            <person name="Arimoto A."/>
            <person name="Ishii H."/>
            <person name="Satoh N."/>
            <person name="Nishiyama T."/>
            <person name="Hasebe M."/>
            <person name="Maruyama T."/>
            <person name="Minagawa J."/>
            <person name="Obokata J."/>
            <person name="Shigenobu S."/>
        </authorList>
    </citation>
    <scope>NUCLEOTIDE SEQUENCE [LARGE SCALE GENOMIC DNA]</scope>
</reference>
<keyword evidence="5 8" id="KW-1133">Transmembrane helix</keyword>
<dbReference type="PANTHER" id="PTHR12892:SF11">
    <property type="entry name" value="POST-GPI ATTACHMENT TO PROTEINS FACTOR 2"/>
    <property type="match status" value="1"/>
</dbReference>
<evidence type="ECO:0000259" key="9">
    <source>
        <dbReference type="Pfam" id="PF10277"/>
    </source>
</evidence>
<feature type="transmembrane region" description="Helical" evidence="8">
    <location>
        <begin position="43"/>
        <end position="63"/>
    </location>
</feature>
<keyword evidence="3" id="KW-0337">GPI-anchor biosynthesis</keyword>
<dbReference type="Pfam" id="PF10277">
    <property type="entry name" value="Frag1"/>
    <property type="match status" value="1"/>
</dbReference>
<dbReference type="GO" id="GO:0000139">
    <property type="term" value="C:Golgi membrane"/>
    <property type="evidence" value="ECO:0007669"/>
    <property type="project" value="UniProtKB-SubCell"/>
</dbReference>
<keyword evidence="6" id="KW-0333">Golgi apparatus</keyword>
<proteinExistence type="inferred from homology"/>
<dbReference type="InterPro" id="IPR019402">
    <property type="entry name" value="CWH43_N"/>
</dbReference>
<dbReference type="GO" id="GO:0006506">
    <property type="term" value="P:GPI anchor biosynthetic process"/>
    <property type="evidence" value="ECO:0007669"/>
    <property type="project" value="UniProtKB-KW"/>
</dbReference>
<evidence type="ECO:0000256" key="1">
    <source>
        <dbReference type="ARBA" id="ARBA00004653"/>
    </source>
</evidence>
<evidence type="ECO:0000256" key="3">
    <source>
        <dbReference type="ARBA" id="ARBA00022502"/>
    </source>
</evidence>
<comment type="caution">
    <text evidence="10">The sequence shown here is derived from an EMBL/GenBank/DDBJ whole genome shotgun (WGS) entry which is preliminary data.</text>
</comment>
<dbReference type="AlphaFoldDB" id="A0AAV4FP09"/>
<dbReference type="PANTHER" id="PTHR12892">
    <property type="entry name" value="FGF RECEPTOR ACTIVATING PROTEIN 1"/>
    <property type="match status" value="1"/>
</dbReference>
<evidence type="ECO:0000256" key="7">
    <source>
        <dbReference type="ARBA" id="ARBA00023136"/>
    </source>
</evidence>
<evidence type="ECO:0000313" key="11">
    <source>
        <dbReference type="Proteomes" id="UP000762676"/>
    </source>
</evidence>
<evidence type="ECO:0000313" key="10">
    <source>
        <dbReference type="EMBL" id="GFR74076.1"/>
    </source>
</evidence>
<sequence length="123" mass="14238">MFVTFMVSGLLCMMLTITLFSWRHRFITPSAKESKSLWLKQRLFGVNISVFLSSIYLFFRHTWYCEPGVYTAFAACEYIVVLTNIGFHSTLMWDFDTFSMACVSKDLVANSSSRQKANNEKLD</sequence>
<feature type="transmembrane region" description="Helical" evidence="8">
    <location>
        <begin position="69"/>
        <end position="87"/>
    </location>
</feature>
<feature type="transmembrane region" description="Helical" evidence="8">
    <location>
        <begin position="6"/>
        <end position="22"/>
    </location>
</feature>
<dbReference type="GO" id="GO:0005789">
    <property type="term" value="C:endoplasmic reticulum membrane"/>
    <property type="evidence" value="ECO:0007669"/>
    <property type="project" value="TreeGrafter"/>
</dbReference>
<dbReference type="EMBL" id="BMAT01000833">
    <property type="protein sequence ID" value="GFR74076.1"/>
    <property type="molecule type" value="Genomic_DNA"/>
</dbReference>
<dbReference type="InterPro" id="IPR039545">
    <property type="entry name" value="PGAP2"/>
</dbReference>
<protein>
    <submittedName>
        <fullName evidence="10">Post-GPI attachment to proteins factor 2</fullName>
    </submittedName>
</protein>
<accession>A0AAV4FP09</accession>
<feature type="domain" description="CWH43-like N-terminal" evidence="9">
    <location>
        <begin position="1"/>
        <end position="97"/>
    </location>
</feature>